<feature type="domain" description="Protein kinase" evidence="9">
    <location>
        <begin position="1"/>
        <end position="176"/>
    </location>
</feature>
<keyword evidence="5" id="KW-0418">Kinase</keyword>
<dbReference type="GO" id="GO:0005737">
    <property type="term" value="C:cytoplasm"/>
    <property type="evidence" value="ECO:0007669"/>
    <property type="project" value="TreeGrafter"/>
</dbReference>
<dbReference type="SUPFAM" id="SSF56112">
    <property type="entry name" value="Protein kinase-like (PK-like)"/>
    <property type="match status" value="1"/>
</dbReference>
<sequence length="176" mass="20977">MVSRLRADSEDLISENKSLKIENEEFKPLFDDQEPKLGDKDVKSDEDLNKIKEELKLLKNLRSKYTIQYYGEYHKKETNDFFIIMEYAENGSLENFVRKSPYLNLDSSIRMVREIVTLYWMAPELLVKDNNNFNPFQSDIYSLGMVIYELLVRLEPFDDYDYSEERLIEEIVENNA</sequence>
<evidence type="ECO:0000256" key="2">
    <source>
        <dbReference type="ARBA" id="ARBA00022527"/>
    </source>
</evidence>
<comment type="catalytic activity">
    <reaction evidence="8">
        <text>L-seryl-[protein] + ATP = O-phospho-L-seryl-[protein] + ADP + H(+)</text>
        <dbReference type="Rhea" id="RHEA:17989"/>
        <dbReference type="Rhea" id="RHEA-COMP:9863"/>
        <dbReference type="Rhea" id="RHEA-COMP:11604"/>
        <dbReference type="ChEBI" id="CHEBI:15378"/>
        <dbReference type="ChEBI" id="CHEBI:29999"/>
        <dbReference type="ChEBI" id="CHEBI:30616"/>
        <dbReference type="ChEBI" id="CHEBI:83421"/>
        <dbReference type="ChEBI" id="CHEBI:456216"/>
        <dbReference type="EC" id="2.7.11.1"/>
    </reaction>
</comment>
<evidence type="ECO:0000313" key="10">
    <source>
        <dbReference type="EMBL" id="CAG8604566.1"/>
    </source>
</evidence>
<dbReference type="InterPro" id="IPR000719">
    <property type="entry name" value="Prot_kinase_dom"/>
</dbReference>
<keyword evidence="2" id="KW-0723">Serine/threonine-protein kinase</keyword>
<dbReference type="InterPro" id="IPR011009">
    <property type="entry name" value="Kinase-like_dom_sf"/>
</dbReference>
<evidence type="ECO:0000259" key="9">
    <source>
        <dbReference type="PROSITE" id="PS50011"/>
    </source>
</evidence>
<organism evidence="10 11">
    <name type="scientific">Paraglomus occultum</name>
    <dbReference type="NCBI Taxonomy" id="144539"/>
    <lineage>
        <taxon>Eukaryota</taxon>
        <taxon>Fungi</taxon>
        <taxon>Fungi incertae sedis</taxon>
        <taxon>Mucoromycota</taxon>
        <taxon>Glomeromycotina</taxon>
        <taxon>Glomeromycetes</taxon>
        <taxon>Paraglomerales</taxon>
        <taxon>Paraglomeraceae</taxon>
        <taxon>Paraglomus</taxon>
    </lineage>
</organism>
<gene>
    <name evidence="10" type="ORF">POCULU_LOCUS7643</name>
</gene>
<keyword evidence="3" id="KW-0808">Transferase</keyword>
<comment type="catalytic activity">
    <reaction evidence="7">
        <text>L-threonyl-[protein] + ATP = O-phospho-L-threonyl-[protein] + ADP + H(+)</text>
        <dbReference type="Rhea" id="RHEA:46608"/>
        <dbReference type="Rhea" id="RHEA-COMP:11060"/>
        <dbReference type="Rhea" id="RHEA-COMP:11605"/>
        <dbReference type="ChEBI" id="CHEBI:15378"/>
        <dbReference type="ChEBI" id="CHEBI:30013"/>
        <dbReference type="ChEBI" id="CHEBI:30616"/>
        <dbReference type="ChEBI" id="CHEBI:61977"/>
        <dbReference type="ChEBI" id="CHEBI:456216"/>
        <dbReference type="EC" id="2.7.11.1"/>
    </reaction>
</comment>
<feature type="non-terminal residue" evidence="10">
    <location>
        <position position="1"/>
    </location>
</feature>
<evidence type="ECO:0000256" key="5">
    <source>
        <dbReference type="ARBA" id="ARBA00022777"/>
    </source>
</evidence>
<protein>
    <recommendedName>
        <fullName evidence="1">non-specific serine/threonine protein kinase</fullName>
        <ecNumber evidence="1">2.7.11.1</ecNumber>
    </recommendedName>
</protein>
<dbReference type="PANTHER" id="PTHR24361">
    <property type="entry name" value="MITOGEN-ACTIVATED KINASE KINASE KINASE"/>
    <property type="match status" value="1"/>
</dbReference>
<keyword evidence="11" id="KW-1185">Reference proteome</keyword>
<proteinExistence type="predicted"/>
<dbReference type="PANTHER" id="PTHR24361:SF433">
    <property type="entry name" value="PROTEIN KINASE DOMAIN-CONTAINING PROTEIN"/>
    <property type="match status" value="1"/>
</dbReference>
<dbReference type="PROSITE" id="PS50011">
    <property type="entry name" value="PROTEIN_KINASE_DOM"/>
    <property type="match status" value="1"/>
</dbReference>
<name>A0A9N9CK06_9GLOM</name>
<keyword evidence="6" id="KW-0067">ATP-binding</keyword>
<comment type="caution">
    <text evidence="10">The sequence shown here is derived from an EMBL/GenBank/DDBJ whole genome shotgun (WGS) entry which is preliminary data.</text>
</comment>
<evidence type="ECO:0000256" key="6">
    <source>
        <dbReference type="ARBA" id="ARBA00022840"/>
    </source>
</evidence>
<evidence type="ECO:0000256" key="3">
    <source>
        <dbReference type="ARBA" id="ARBA00022679"/>
    </source>
</evidence>
<evidence type="ECO:0000256" key="1">
    <source>
        <dbReference type="ARBA" id="ARBA00012513"/>
    </source>
</evidence>
<dbReference type="OrthoDB" id="6718656at2759"/>
<dbReference type="SMART" id="SM00220">
    <property type="entry name" value="S_TKc"/>
    <property type="match status" value="1"/>
</dbReference>
<dbReference type="Pfam" id="PF00069">
    <property type="entry name" value="Pkinase"/>
    <property type="match status" value="1"/>
</dbReference>
<evidence type="ECO:0000256" key="8">
    <source>
        <dbReference type="ARBA" id="ARBA00048679"/>
    </source>
</evidence>
<dbReference type="AlphaFoldDB" id="A0A9N9CK06"/>
<evidence type="ECO:0000256" key="4">
    <source>
        <dbReference type="ARBA" id="ARBA00022741"/>
    </source>
</evidence>
<dbReference type="EMBL" id="CAJVPJ010001815">
    <property type="protein sequence ID" value="CAG8604566.1"/>
    <property type="molecule type" value="Genomic_DNA"/>
</dbReference>
<evidence type="ECO:0000313" key="11">
    <source>
        <dbReference type="Proteomes" id="UP000789572"/>
    </source>
</evidence>
<dbReference type="GO" id="GO:0005524">
    <property type="term" value="F:ATP binding"/>
    <property type="evidence" value="ECO:0007669"/>
    <property type="project" value="UniProtKB-KW"/>
</dbReference>
<accession>A0A9N9CK06</accession>
<dbReference type="EC" id="2.7.11.1" evidence="1"/>
<dbReference type="Gene3D" id="1.10.510.10">
    <property type="entry name" value="Transferase(Phosphotransferase) domain 1"/>
    <property type="match status" value="2"/>
</dbReference>
<dbReference type="Proteomes" id="UP000789572">
    <property type="component" value="Unassembled WGS sequence"/>
</dbReference>
<dbReference type="InterPro" id="IPR053235">
    <property type="entry name" value="Ser_Thr_kinase"/>
</dbReference>
<evidence type="ECO:0000256" key="7">
    <source>
        <dbReference type="ARBA" id="ARBA00047899"/>
    </source>
</evidence>
<reference evidence="10" key="1">
    <citation type="submission" date="2021-06" db="EMBL/GenBank/DDBJ databases">
        <authorList>
            <person name="Kallberg Y."/>
            <person name="Tangrot J."/>
            <person name="Rosling A."/>
        </authorList>
    </citation>
    <scope>NUCLEOTIDE SEQUENCE</scope>
    <source>
        <strain evidence="10">IA702</strain>
    </source>
</reference>
<keyword evidence="4" id="KW-0547">Nucleotide-binding</keyword>
<dbReference type="GO" id="GO:0004674">
    <property type="term" value="F:protein serine/threonine kinase activity"/>
    <property type="evidence" value="ECO:0007669"/>
    <property type="project" value="UniProtKB-KW"/>
</dbReference>